<sequence length="124" mass="13022">MHASTILYGLVFLQGAMASPIGDSSVDVEPRAIEPEGLETRDIEPRGPVFGDVPFPKLPAMKRKGLGAGCSSTEQTALCSSGSSYCCTGDGKGGNFQICIGEIDFNMPVTINININKAKQKVGN</sequence>
<dbReference type="AlphaFoldDB" id="A0A9P9JQA9"/>
<gene>
    <name evidence="2" type="ORF">B0J15DRAFT_518509</name>
</gene>
<proteinExistence type="predicted"/>
<accession>A0A9P9JQA9</accession>
<keyword evidence="1" id="KW-0732">Signal</keyword>
<feature type="signal peptide" evidence="1">
    <location>
        <begin position="1"/>
        <end position="18"/>
    </location>
</feature>
<dbReference type="Proteomes" id="UP000736672">
    <property type="component" value="Unassembled WGS sequence"/>
</dbReference>
<dbReference type="OrthoDB" id="3557221at2759"/>
<evidence type="ECO:0000256" key="1">
    <source>
        <dbReference type="SAM" id="SignalP"/>
    </source>
</evidence>
<dbReference type="EMBL" id="JAGTJS010000056">
    <property type="protein sequence ID" value="KAH7222692.1"/>
    <property type="molecule type" value="Genomic_DNA"/>
</dbReference>
<evidence type="ECO:0008006" key="4">
    <source>
        <dbReference type="Google" id="ProtNLM"/>
    </source>
</evidence>
<organism evidence="2 3">
    <name type="scientific">Fusarium solani</name>
    <name type="common">Filamentous fungus</name>
    <dbReference type="NCBI Taxonomy" id="169388"/>
    <lineage>
        <taxon>Eukaryota</taxon>
        <taxon>Fungi</taxon>
        <taxon>Dikarya</taxon>
        <taxon>Ascomycota</taxon>
        <taxon>Pezizomycotina</taxon>
        <taxon>Sordariomycetes</taxon>
        <taxon>Hypocreomycetidae</taxon>
        <taxon>Hypocreales</taxon>
        <taxon>Nectriaceae</taxon>
        <taxon>Fusarium</taxon>
        <taxon>Fusarium solani species complex</taxon>
    </lineage>
</organism>
<feature type="chain" id="PRO_5040337207" description="Hydrophobin" evidence="1">
    <location>
        <begin position="19"/>
        <end position="124"/>
    </location>
</feature>
<protein>
    <recommendedName>
        <fullName evidence="4">Hydrophobin</fullName>
    </recommendedName>
</protein>
<keyword evidence="3" id="KW-1185">Reference proteome</keyword>
<name>A0A9P9JQA9_FUSSL</name>
<reference evidence="2" key="1">
    <citation type="journal article" date="2021" name="Nat. Commun.">
        <title>Genetic determinants of endophytism in the Arabidopsis root mycobiome.</title>
        <authorList>
            <person name="Mesny F."/>
            <person name="Miyauchi S."/>
            <person name="Thiergart T."/>
            <person name="Pickel B."/>
            <person name="Atanasova L."/>
            <person name="Karlsson M."/>
            <person name="Huettel B."/>
            <person name="Barry K.W."/>
            <person name="Haridas S."/>
            <person name="Chen C."/>
            <person name="Bauer D."/>
            <person name="Andreopoulos W."/>
            <person name="Pangilinan J."/>
            <person name="LaButti K."/>
            <person name="Riley R."/>
            <person name="Lipzen A."/>
            <person name="Clum A."/>
            <person name="Drula E."/>
            <person name="Henrissat B."/>
            <person name="Kohler A."/>
            <person name="Grigoriev I.V."/>
            <person name="Martin F.M."/>
            <person name="Hacquard S."/>
        </authorList>
    </citation>
    <scope>NUCLEOTIDE SEQUENCE</scope>
    <source>
        <strain evidence="2">FSSC 5 MPI-SDFR-AT-0091</strain>
    </source>
</reference>
<evidence type="ECO:0000313" key="2">
    <source>
        <dbReference type="EMBL" id="KAH7222692.1"/>
    </source>
</evidence>
<comment type="caution">
    <text evidence="2">The sequence shown here is derived from an EMBL/GenBank/DDBJ whole genome shotgun (WGS) entry which is preliminary data.</text>
</comment>
<evidence type="ECO:0000313" key="3">
    <source>
        <dbReference type="Proteomes" id="UP000736672"/>
    </source>
</evidence>